<gene>
    <name evidence="2" type="ORF">UFOPK2718_01403</name>
    <name evidence="3" type="ORF">UFOPK2936_00974</name>
    <name evidence="4" type="ORF">UFOPK3174_01266</name>
    <name evidence="5" type="ORF">UFOPK3328_01494</name>
    <name evidence="6" type="ORF">UFOPK3779_01464</name>
    <name evidence="7" type="ORF">UFOPK3913_01393</name>
    <name evidence="1" type="ORF">UFOPK4107_01474</name>
    <name evidence="8" type="ORF">UFOPK4403_01100</name>
</gene>
<dbReference type="EMBL" id="CAFBNH010000012">
    <property type="protein sequence ID" value="CAB4954679.1"/>
    <property type="molecule type" value="Genomic_DNA"/>
</dbReference>
<sequence>MLHPPRRKVTFLLLAFLLSSSVIPSAVAMGSGNAYLDAQTGLTYSLYKPVNTVGLAQSKFQLLVCGGGGEQWVYTRFGKDKKLVEIMQTMSGAHCSDPGLSVKLAGIKVNGIKAEVHVYCDPINATAAKKCSTTDVAKVGGYLMFTLPGYYGMKSTNMQVQGVGGITYAQLVAVARSMTPASTKPSG</sequence>
<evidence type="ECO:0000313" key="7">
    <source>
        <dbReference type="EMBL" id="CAB4984932.1"/>
    </source>
</evidence>
<name>A0A6J7AH21_9ZZZZ</name>
<evidence type="ECO:0000313" key="4">
    <source>
        <dbReference type="EMBL" id="CAB4832224.1"/>
    </source>
</evidence>
<dbReference type="EMBL" id="CAFBLD010000013">
    <property type="protein sequence ID" value="CAB4878215.1"/>
    <property type="molecule type" value="Genomic_DNA"/>
</dbReference>
<evidence type="ECO:0000313" key="1">
    <source>
        <dbReference type="EMBL" id="CAB4344930.1"/>
    </source>
</evidence>
<dbReference type="EMBL" id="CAFABH010000025">
    <property type="protein sequence ID" value="CAB4832224.1"/>
    <property type="molecule type" value="Genomic_DNA"/>
</dbReference>
<organism evidence="4">
    <name type="scientific">freshwater metagenome</name>
    <dbReference type="NCBI Taxonomy" id="449393"/>
    <lineage>
        <taxon>unclassified sequences</taxon>
        <taxon>metagenomes</taxon>
        <taxon>ecological metagenomes</taxon>
    </lineage>
</organism>
<protein>
    <submittedName>
        <fullName evidence="4">Unannotated protein</fullName>
    </submittedName>
</protein>
<dbReference type="EMBL" id="CAFBOC010000018">
    <property type="protein sequence ID" value="CAB4984932.1"/>
    <property type="molecule type" value="Genomic_DNA"/>
</dbReference>
<evidence type="ECO:0000313" key="6">
    <source>
        <dbReference type="EMBL" id="CAB4954679.1"/>
    </source>
</evidence>
<dbReference type="EMBL" id="CAESAE010000012">
    <property type="protein sequence ID" value="CAB4344930.1"/>
    <property type="molecule type" value="Genomic_DNA"/>
</dbReference>
<dbReference type="EMBL" id="CAEZZW010000004">
    <property type="protein sequence ID" value="CAB4781615.1"/>
    <property type="molecule type" value="Genomic_DNA"/>
</dbReference>
<evidence type="ECO:0000313" key="2">
    <source>
        <dbReference type="EMBL" id="CAB4733206.1"/>
    </source>
</evidence>
<reference evidence="4" key="1">
    <citation type="submission" date="2020-05" db="EMBL/GenBank/DDBJ databases">
        <authorList>
            <person name="Chiriac C."/>
            <person name="Salcher M."/>
            <person name="Ghai R."/>
            <person name="Kavagutti S V."/>
        </authorList>
    </citation>
    <scope>NUCLEOTIDE SEQUENCE</scope>
</reference>
<dbReference type="AlphaFoldDB" id="A0A6J7AH21"/>
<evidence type="ECO:0000313" key="5">
    <source>
        <dbReference type="EMBL" id="CAB4878215.1"/>
    </source>
</evidence>
<proteinExistence type="predicted"/>
<evidence type="ECO:0000313" key="8">
    <source>
        <dbReference type="EMBL" id="CAB5074489.1"/>
    </source>
</evidence>
<accession>A0A6J7AH21</accession>
<evidence type="ECO:0000313" key="3">
    <source>
        <dbReference type="EMBL" id="CAB4781615.1"/>
    </source>
</evidence>
<dbReference type="EMBL" id="CAEZYM010000018">
    <property type="protein sequence ID" value="CAB4733206.1"/>
    <property type="molecule type" value="Genomic_DNA"/>
</dbReference>
<dbReference type="EMBL" id="CAFBQX010000008">
    <property type="protein sequence ID" value="CAB5074489.1"/>
    <property type="molecule type" value="Genomic_DNA"/>
</dbReference>